<dbReference type="STRING" id="1454003.AW10_00634"/>
<dbReference type="Proteomes" id="UP000021816">
    <property type="component" value="Unassembled WGS sequence"/>
</dbReference>
<dbReference type="Pfam" id="PF12276">
    <property type="entry name" value="DUF3617"/>
    <property type="match status" value="1"/>
</dbReference>
<feature type="chain" id="PRO_5001463046" description="DUF3617 family protein" evidence="1">
    <location>
        <begin position="33"/>
        <end position="189"/>
    </location>
</feature>
<comment type="caution">
    <text evidence="2">The sequence shown here is derived from an EMBL/GenBank/DDBJ whole genome shotgun (WGS) entry which is preliminary data.</text>
</comment>
<dbReference type="EMBL" id="JEMX01000012">
    <property type="protein sequence ID" value="EXI82187.1"/>
    <property type="molecule type" value="Genomic_DNA"/>
</dbReference>
<gene>
    <name evidence="2" type="ORF">AW10_00634</name>
</gene>
<organism evidence="2 3">
    <name type="scientific">Candidatus Accumulibacter appositus</name>
    <dbReference type="NCBI Taxonomy" id="1454003"/>
    <lineage>
        <taxon>Bacteria</taxon>
        <taxon>Pseudomonadati</taxon>
        <taxon>Pseudomonadota</taxon>
        <taxon>Betaproteobacteria</taxon>
        <taxon>Candidatus Accumulibacter</taxon>
    </lineage>
</organism>
<evidence type="ECO:0008006" key="4">
    <source>
        <dbReference type="Google" id="ProtNLM"/>
    </source>
</evidence>
<dbReference type="AlphaFoldDB" id="A0A011PYX3"/>
<keyword evidence="1" id="KW-0732">Signal</keyword>
<sequence length="189" mass="20816" precursor="true">MTRLTAANSRRRTPCLLLLTLAACTLTSTLHAASSELPKRKPGLWELNTRMEGMPSIGAMQQCIDRDTDDLMQQRAEKEKHNCSVLDVKTQGNKATVHSVCKIEGSTATTDATFVGTFDVAYKGNMHTRFTPPLHGVSESKASLDARWIGPCKPGQKPGDISMPTIGGMDLNEMMKDPRVQELMKQQQK</sequence>
<reference evidence="2 3" key="1">
    <citation type="submission" date="2014-02" db="EMBL/GenBank/DDBJ databases">
        <title>Expanding our view of genomic diversity in Candidatus Accumulibacter clades.</title>
        <authorList>
            <person name="Skennerton C.T."/>
            <person name="Barr J.J."/>
            <person name="Slater F.R."/>
            <person name="Bond P.L."/>
            <person name="Tyson G.W."/>
        </authorList>
    </citation>
    <scope>NUCLEOTIDE SEQUENCE [LARGE SCALE GENOMIC DNA]</scope>
    <source>
        <strain evidence="3">BA-92</strain>
    </source>
</reference>
<protein>
    <recommendedName>
        <fullName evidence="4">DUF3617 family protein</fullName>
    </recommendedName>
</protein>
<name>A0A011PYX3_9PROT</name>
<evidence type="ECO:0000256" key="1">
    <source>
        <dbReference type="SAM" id="SignalP"/>
    </source>
</evidence>
<dbReference type="PATRIC" id="fig|1454003.3.peg.649"/>
<proteinExistence type="predicted"/>
<dbReference type="PROSITE" id="PS51257">
    <property type="entry name" value="PROKAR_LIPOPROTEIN"/>
    <property type="match status" value="1"/>
</dbReference>
<accession>A0A011PYX3</accession>
<evidence type="ECO:0000313" key="3">
    <source>
        <dbReference type="Proteomes" id="UP000021816"/>
    </source>
</evidence>
<feature type="signal peptide" evidence="1">
    <location>
        <begin position="1"/>
        <end position="32"/>
    </location>
</feature>
<evidence type="ECO:0000313" key="2">
    <source>
        <dbReference type="EMBL" id="EXI82187.1"/>
    </source>
</evidence>
<dbReference type="InterPro" id="IPR022061">
    <property type="entry name" value="DUF3617"/>
</dbReference>